<comment type="caution">
    <text evidence="2">The sequence shown here is derived from an EMBL/GenBank/DDBJ whole genome shotgun (WGS) entry which is preliminary data.</text>
</comment>
<proteinExistence type="predicted"/>
<organism evidence="2 3">
    <name type="scientific">Caerostris extrusa</name>
    <name type="common">Bark spider</name>
    <name type="synonym">Caerostris bankana</name>
    <dbReference type="NCBI Taxonomy" id="172846"/>
    <lineage>
        <taxon>Eukaryota</taxon>
        <taxon>Metazoa</taxon>
        <taxon>Ecdysozoa</taxon>
        <taxon>Arthropoda</taxon>
        <taxon>Chelicerata</taxon>
        <taxon>Arachnida</taxon>
        <taxon>Araneae</taxon>
        <taxon>Araneomorphae</taxon>
        <taxon>Entelegynae</taxon>
        <taxon>Araneoidea</taxon>
        <taxon>Araneidae</taxon>
        <taxon>Caerostris</taxon>
    </lineage>
</organism>
<evidence type="ECO:0000313" key="2">
    <source>
        <dbReference type="EMBL" id="GIY91348.1"/>
    </source>
</evidence>
<accession>A0AAV4X9I6</accession>
<dbReference type="Proteomes" id="UP001054945">
    <property type="component" value="Unassembled WGS sequence"/>
</dbReference>
<reference evidence="2 3" key="1">
    <citation type="submission" date="2021-06" db="EMBL/GenBank/DDBJ databases">
        <title>Caerostris extrusa draft genome.</title>
        <authorList>
            <person name="Kono N."/>
            <person name="Arakawa K."/>
        </authorList>
    </citation>
    <scope>NUCLEOTIDE SEQUENCE [LARGE SCALE GENOMIC DNA]</scope>
</reference>
<feature type="region of interest" description="Disordered" evidence="1">
    <location>
        <begin position="1"/>
        <end position="32"/>
    </location>
</feature>
<name>A0AAV4X9I6_CAEEX</name>
<protein>
    <submittedName>
        <fullName evidence="2">Uncharacterized protein</fullName>
    </submittedName>
</protein>
<sequence length="116" mass="13227">MESGQRMDLLIKGSEFETQKEEHSSLPPSQTTRVFFFPEPQQGTDFICRTKTQSFSIRQPIRRDASPDQHDRSDRSAGLLTISPLSEAISPRTFFHRSSCSLFSMSLFAFLANDLH</sequence>
<feature type="compositionally biased region" description="Basic and acidic residues" evidence="1">
    <location>
        <begin position="14"/>
        <end position="24"/>
    </location>
</feature>
<evidence type="ECO:0000313" key="3">
    <source>
        <dbReference type="Proteomes" id="UP001054945"/>
    </source>
</evidence>
<dbReference type="EMBL" id="BPLR01017405">
    <property type="protein sequence ID" value="GIY91348.1"/>
    <property type="molecule type" value="Genomic_DNA"/>
</dbReference>
<dbReference type="AlphaFoldDB" id="A0AAV4X9I6"/>
<evidence type="ECO:0000256" key="1">
    <source>
        <dbReference type="SAM" id="MobiDB-lite"/>
    </source>
</evidence>
<gene>
    <name evidence="2" type="ORF">CEXT_364751</name>
</gene>
<keyword evidence="3" id="KW-1185">Reference proteome</keyword>